<reference evidence="3 4" key="1">
    <citation type="submission" date="2024-08" db="EMBL/GenBank/DDBJ databases">
        <authorList>
            <person name="Lu H."/>
        </authorList>
    </citation>
    <scope>NUCLEOTIDE SEQUENCE [LARGE SCALE GENOMIC DNA]</scope>
    <source>
        <strain evidence="3 4">LKC17W</strain>
    </source>
</reference>
<organism evidence="3 4">
    <name type="scientific">Pelomonas margarita</name>
    <dbReference type="NCBI Taxonomy" id="3299031"/>
    <lineage>
        <taxon>Bacteria</taxon>
        <taxon>Pseudomonadati</taxon>
        <taxon>Pseudomonadota</taxon>
        <taxon>Betaproteobacteria</taxon>
        <taxon>Burkholderiales</taxon>
        <taxon>Sphaerotilaceae</taxon>
        <taxon>Roseateles</taxon>
    </lineage>
</organism>
<keyword evidence="1" id="KW-1133">Transmembrane helix</keyword>
<dbReference type="PROSITE" id="PS50887">
    <property type="entry name" value="GGDEF"/>
    <property type="match status" value="1"/>
</dbReference>
<dbReference type="InterPro" id="IPR043128">
    <property type="entry name" value="Rev_trsase/Diguanyl_cyclase"/>
</dbReference>
<dbReference type="SUPFAM" id="SSF55073">
    <property type="entry name" value="Nucleotide cyclase"/>
    <property type="match status" value="1"/>
</dbReference>
<sequence>MRPWTLPSPTIGQPLQQLLARDALYPMLAALLTAPLLAFITLGELKPLAQWQGTDVLAEGGMATMVGVWLVYVRASRPAGRVTHWLVLGLAAMLVGEWVDALDEVWRLPKDMLWDNALEALTPLGMLALTVGLHFWRQEQRVLARQLAQRERFFRDHRAVDRVTQLADAGYMAQQITLERGLGRSGCVLMLGFDGFAHLAREQGLQAADRALEAASLTLQLNLRPQDLLCRYAGDRFIVLLPGCGLAEGECMAAELQAALAQLTLNLHDGRRVRLPVRHALRATSGTQPPEQLLLDLLQAL</sequence>
<feature type="transmembrane region" description="Helical" evidence="1">
    <location>
        <begin position="56"/>
        <end position="75"/>
    </location>
</feature>
<evidence type="ECO:0000259" key="2">
    <source>
        <dbReference type="PROSITE" id="PS50887"/>
    </source>
</evidence>
<feature type="transmembrane region" description="Helical" evidence="1">
    <location>
        <begin position="82"/>
        <end position="100"/>
    </location>
</feature>
<accession>A0ABW7FIF0</accession>
<dbReference type="InterPro" id="IPR000160">
    <property type="entry name" value="GGDEF_dom"/>
</dbReference>
<proteinExistence type="predicted"/>
<dbReference type="Pfam" id="PF00990">
    <property type="entry name" value="GGDEF"/>
    <property type="match status" value="1"/>
</dbReference>
<dbReference type="Proteomes" id="UP001606301">
    <property type="component" value="Unassembled WGS sequence"/>
</dbReference>
<comment type="caution">
    <text evidence="3">The sequence shown here is derived from an EMBL/GenBank/DDBJ whole genome shotgun (WGS) entry which is preliminary data.</text>
</comment>
<dbReference type="SMART" id="SM00267">
    <property type="entry name" value="GGDEF"/>
    <property type="match status" value="1"/>
</dbReference>
<keyword evidence="1" id="KW-0472">Membrane</keyword>
<keyword evidence="1" id="KW-0812">Transmembrane</keyword>
<evidence type="ECO:0000313" key="3">
    <source>
        <dbReference type="EMBL" id="MFG6441132.1"/>
    </source>
</evidence>
<dbReference type="InterPro" id="IPR029787">
    <property type="entry name" value="Nucleotide_cyclase"/>
</dbReference>
<keyword evidence="4" id="KW-1185">Reference proteome</keyword>
<dbReference type="EMBL" id="JBIGHW010000004">
    <property type="protein sequence ID" value="MFG6441132.1"/>
    <property type="molecule type" value="Genomic_DNA"/>
</dbReference>
<protein>
    <submittedName>
        <fullName evidence="3">GGDEF domain-containing protein</fullName>
    </submittedName>
</protein>
<dbReference type="NCBIfam" id="TIGR00254">
    <property type="entry name" value="GGDEF"/>
    <property type="match status" value="1"/>
</dbReference>
<evidence type="ECO:0000256" key="1">
    <source>
        <dbReference type="SAM" id="Phobius"/>
    </source>
</evidence>
<dbReference type="RefSeq" id="WP_394397456.1">
    <property type="nucleotide sequence ID" value="NZ_JBIGHW010000004.1"/>
</dbReference>
<name>A0ABW7FIF0_9BURK</name>
<evidence type="ECO:0000313" key="4">
    <source>
        <dbReference type="Proteomes" id="UP001606301"/>
    </source>
</evidence>
<feature type="transmembrane region" description="Helical" evidence="1">
    <location>
        <begin position="23"/>
        <end position="44"/>
    </location>
</feature>
<feature type="transmembrane region" description="Helical" evidence="1">
    <location>
        <begin position="120"/>
        <end position="136"/>
    </location>
</feature>
<gene>
    <name evidence="3" type="ORF">ACG0Z3_10625</name>
</gene>
<feature type="domain" description="GGDEF" evidence="2">
    <location>
        <begin position="184"/>
        <end position="301"/>
    </location>
</feature>
<dbReference type="Gene3D" id="3.30.70.270">
    <property type="match status" value="1"/>
</dbReference>